<keyword evidence="2 4" id="KW-1133">Transmembrane helix</keyword>
<keyword evidence="1 4" id="KW-0812">Transmembrane</keyword>
<evidence type="ECO:0000256" key="3">
    <source>
        <dbReference type="ARBA" id="ARBA00023136"/>
    </source>
</evidence>
<evidence type="ECO:0008006" key="6">
    <source>
        <dbReference type="Google" id="ProtNLM"/>
    </source>
</evidence>
<name>A0A383ECM1_9ZZZZ</name>
<protein>
    <recommendedName>
        <fullName evidence="6">Glycosyltransferase 2-like domain-containing protein</fullName>
    </recommendedName>
</protein>
<dbReference type="PANTHER" id="PTHR48090:SF3">
    <property type="entry name" value="UNDECAPRENYL-PHOSPHATE 4-DEOXY-4-FORMAMIDO-L-ARABINOSE TRANSFERASE"/>
    <property type="match status" value="1"/>
</dbReference>
<dbReference type="InterPro" id="IPR050256">
    <property type="entry name" value="Glycosyltransferase_2"/>
</dbReference>
<gene>
    <name evidence="5" type="ORF">METZ01_LOCUS506997</name>
</gene>
<feature type="non-terminal residue" evidence="5">
    <location>
        <position position="1"/>
    </location>
</feature>
<keyword evidence="3 4" id="KW-0472">Membrane</keyword>
<evidence type="ECO:0000256" key="4">
    <source>
        <dbReference type="SAM" id="Phobius"/>
    </source>
</evidence>
<sequence>NRDDKFIKRLGSRLFYLCFNHLTGVKFDRRVATFSVFSRRAADALRSVQKSTTFLMVLVHWIGLPTTKVPVKHALRPGRRSSYNLRKLLALAFNAAVGFSPKPLHFAIVAGVVMVGLSCLAGIGVVAMHFMGKLTQPGWASLMVSIWFATGLIIANLGVLGTYLGKVYEQTQGWPLYIVRRTTEDETGATE</sequence>
<feature type="transmembrane region" description="Helical" evidence="4">
    <location>
        <begin position="106"/>
        <end position="130"/>
    </location>
</feature>
<dbReference type="PANTHER" id="PTHR48090">
    <property type="entry name" value="UNDECAPRENYL-PHOSPHATE 4-DEOXY-4-FORMAMIDO-L-ARABINOSE TRANSFERASE-RELATED"/>
    <property type="match status" value="1"/>
</dbReference>
<evidence type="ECO:0000256" key="1">
    <source>
        <dbReference type="ARBA" id="ARBA00022692"/>
    </source>
</evidence>
<dbReference type="EMBL" id="UINC01224497">
    <property type="protein sequence ID" value="SVE54143.1"/>
    <property type="molecule type" value="Genomic_DNA"/>
</dbReference>
<reference evidence="5" key="1">
    <citation type="submission" date="2018-05" db="EMBL/GenBank/DDBJ databases">
        <authorList>
            <person name="Lanie J.A."/>
            <person name="Ng W.-L."/>
            <person name="Kazmierczak K.M."/>
            <person name="Andrzejewski T.M."/>
            <person name="Davidsen T.M."/>
            <person name="Wayne K.J."/>
            <person name="Tettelin H."/>
            <person name="Glass J.I."/>
            <person name="Rusch D."/>
            <person name="Podicherti R."/>
            <person name="Tsui H.-C.T."/>
            <person name="Winkler M.E."/>
        </authorList>
    </citation>
    <scope>NUCLEOTIDE SEQUENCE</scope>
</reference>
<accession>A0A383ECM1</accession>
<evidence type="ECO:0000256" key="2">
    <source>
        <dbReference type="ARBA" id="ARBA00022989"/>
    </source>
</evidence>
<organism evidence="5">
    <name type="scientific">marine metagenome</name>
    <dbReference type="NCBI Taxonomy" id="408172"/>
    <lineage>
        <taxon>unclassified sequences</taxon>
        <taxon>metagenomes</taxon>
        <taxon>ecological metagenomes</taxon>
    </lineage>
</organism>
<proteinExistence type="predicted"/>
<feature type="transmembrane region" description="Helical" evidence="4">
    <location>
        <begin position="142"/>
        <end position="164"/>
    </location>
</feature>
<dbReference type="AlphaFoldDB" id="A0A383ECM1"/>
<evidence type="ECO:0000313" key="5">
    <source>
        <dbReference type="EMBL" id="SVE54143.1"/>
    </source>
</evidence>
<dbReference type="GO" id="GO:0005886">
    <property type="term" value="C:plasma membrane"/>
    <property type="evidence" value="ECO:0007669"/>
    <property type="project" value="TreeGrafter"/>
</dbReference>